<reference evidence="2" key="1">
    <citation type="submission" date="2025-08" db="UniProtKB">
        <authorList>
            <consortium name="Ensembl"/>
        </authorList>
    </citation>
    <scope>IDENTIFICATION</scope>
</reference>
<reference evidence="2" key="2">
    <citation type="submission" date="2025-09" db="UniProtKB">
        <authorList>
            <consortium name="Ensembl"/>
        </authorList>
    </citation>
    <scope>IDENTIFICATION</scope>
</reference>
<feature type="region of interest" description="Disordered" evidence="1">
    <location>
        <begin position="704"/>
        <end position="724"/>
    </location>
</feature>
<dbReference type="Proteomes" id="UP000694546">
    <property type="component" value="Chromosome 7"/>
</dbReference>
<organism evidence="2 3">
    <name type="scientific">Gadus morhua</name>
    <name type="common">Atlantic cod</name>
    <dbReference type="NCBI Taxonomy" id="8049"/>
    <lineage>
        <taxon>Eukaryota</taxon>
        <taxon>Metazoa</taxon>
        <taxon>Chordata</taxon>
        <taxon>Craniata</taxon>
        <taxon>Vertebrata</taxon>
        <taxon>Euteleostomi</taxon>
        <taxon>Actinopterygii</taxon>
        <taxon>Neopterygii</taxon>
        <taxon>Teleostei</taxon>
        <taxon>Neoteleostei</taxon>
        <taxon>Acanthomorphata</taxon>
        <taxon>Zeiogadaria</taxon>
        <taxon>Gadariae</taxon>
        <taxon>Gadiformes</taxon>
        <taxon>Gadoidei</taxon>
        <taxon>Gadidae</taxon>
        <taxon>Gadus</taxon>
    </lineage>
</organism>
<feature type="compositionally biased region" description="Low complexity" evidence="1">
    <location>
        <begin position="470"/>
        <end position="481"/>
    </location>
</feature>
<protein>
    <submittedName>
        <fullName evidence="2">Uncharacterized protein</fullName>
    </submittedName>
</protein>
<feature type="region of interest" description="Disordered" evidence="1">
    <location>
        <begin position="621"/>
        <end position="647"/>
    </location>
</feature>
<feature type="region of interest" description="Disordered" evidence="1">
    <location>
        <begin position="924"/>
        <end position="1052"/>
    </location>
</feature>
<proteinExistence type="predicted"/>
<name>A0A8C5BK15_GADMO</name>
<feature type="region of interest" description="Disordered" evidence="1">
    <location>
        <begin position="457"/>
        <end position="481"/>
    </location>
</feature>
<feature type="compositionally biased region" description="Polar residues" evidence="1">
    <location>
        <begin position="968"/>
        <end position="981"/>
    </location>
</feature>
<keyword evidence="3" id="KW-1185">Reference proteome</keyword>
<feature type="compositionally biased region" description="Polar residues" evidence="1">
    <location>
        <begin position="736"/>
        <end position="756"/>
    </location>
</feature>
<feature type="compositionally biased region" description="Polar residues" evidence="1">
    <location>
        <begin position="662"/>
        <end position="681"/>
    </location>
</feature>
<evidence type="ECO:0000313" key="3">
    <source>
        <dbReference type="Proteomes" id="UP000694546"/>
    </source>
</evidence>
<dbReference type="AlphaFoldDB" id="A0A8C5BK15"/>
<dbReference type="GeneTree" id="ENSGT00390000017848"/>
<dbReference type="OMA" id="CAETEHE"/>
<evidence type="ECO:0000313" key="2">
    <source>
        <dbReference type="Ensembl" id="ENSGMOP00000047206.1"/>
    </source>
</evidence>
<evidence type="ECO:0000256" key="1">
    <source>
        <dbReference type="SAM" id="MobiDB-lite"/>
    </source>
</evidence>
<feature type="region of interest" description="Disordered" evidence="1">
    <location>
        <begin position="661"/>
        <end position="685"/>
    </location>
</feature>
<dbReference type="PANTHER" id="PTHR28682:SF2">
    <property type="entry name" value="PROTEIN INSYN2B"/>
    <property type="match status" value="1"/>
</dbReference>
<feature type="compositionally biased region" description="Polar residues" evidence="1">
    <location>
        <begin position="1012"/>
        <end position="1033"/>
    </location>
</feature>
<dbReference type="InterPro" id="IPR029337">
    <property type="entry name" value="INSYN2"/>
</dbReference>
<dbReference type="Ensembl" id="ENSGMOT00000045958.1">
    <property type="protein sequence ID" value="ENSGMOP00000047206.1"/>
    <property type="gene ID" value="ENSGMOG00000029025.1"/>
</dbReference>
<feature type="region of interest" description="Disordered" evidence="1">
    <location>
        <begin position="736"/>
        <end position="758"/>
    </location>
</feature>
<dbReference type="PANTHER" id="PTHR28682">
    <property type="entry name" value="INHIBITORY SYNAPTIC FACTOR 2A-RELATED"/>
    <property type="match status" value="1"/>
</dbReference>
<sequence>MGRRATDLATPVPVLGVPALVGLRGYKTAGPPPLPSLSWTQQCSIGVQTSPGVGKLPLLHPCARQPVNIVFTPSGNYGTHALESFVAKELKEEGVLQPAQSDRLQGLASKQRCVEAKTRKEVTFQEVPAGTSEHREGSQANNKTDCCYARAIKTNPHLAGSLPRGGPKPKLNLRYTNGSVVDSAAIGGISVEGADARPVKDGAALCRDQVHPGGGHCGEQAGEGASATAVQPFRTPPKICNQCGGKQALLPCGPDIMEWQKATGSCPEGKPLNPGTIPSPSTATATNTTTATDMGKLRDLQVGHSQQPPGRTPCLAGRLPPLSPNVPHPSCPMHSVPAIPQCHSVAPLPPQTPTQIPAALHTKALTVTEAVIETRQHNATGDSLEIQPHANKPSLPACLSSPPQFAIATKSNIPYGCSYRKRTETSNCITARNNVADDGAAHIAPSHTKLPAAVLESTRSNTPTPPGPENTSNTIKSTSTNTLHTDFKIHMYTVGLKGPNTVNDSITVKNKNMKNKESPDSSRSTKPMNSAKLPKASLEMVMNTKNNAKTAMRPQTFPGSILHLSTTQVMDTLSSYKQNNTAFPGGTHVHIQTPTHTVSHTTTIAKTTTDLVAATNPFKRVGTPLEANPSDTKTAHTPKPTSSHSSADLIRCLSLKPPPITPESQIIATSDSKAVSPSVPSTIIPLHEEGSSSAANHAASPELIENPRSGHQSRDVSPHTSSNGAHLTYILNLNRPSHTNRSLPTQTLPDPQTHSHNGPALEKAVVIHHSSPTLASQGLRGPAVQLSEPLTLSDRMHLAGELPNSSHAPETKAQHLHRFPANLLKNMATLTVSDQCMSNHTYTVNTIQRDTQVNSLIQSCFDPNKDNYKCIDIPEKRNSKPHQNSIFLKVTHHLNYISRLKPQGQVKQQLLQLQGCTDTVNKVRTAPQTPVRETEETQSPVAAVPRLAAPPAPDDPEAGTGDSDERSLCSTSPVRTPTNLRRSPAPAADATADSSFEESTGESSRRRTSASDTPSSPLTWPHSSPGSVPSQSALDAGERELCPHSPTTPSCGVRLQRPWTNLTALAHLRSRVRACPGAGRTLVPRGPEAAPAPAHAHPPDAELRLLPPSPRCSKTAALQWRLETVEASLEANRSRISSLLHIIQDLEHSQVSIAGCWCFRTGQDLQNCSICQRTACVVYSVEYDFRQQERCFAALLGPLSGEPPAHAAASPAHQTHNVTSLRDAFAKRIARSKVKSKKLCKTFFKLLPRKSQQR</sequence>
<feature type="compositionally biased region" description="Low complexity" evidence="1">
    <location>
        <begin position="983"/>
        <end position="994"/>
    </location>
</feature>
<dbReference type="Pfam" id="PF15265">
    <property type="entry name" value="FAM196"/>
    <property type="match status" value="1"/>
</dbReference>
<feature type="region of interest" description="Disordered" evidence="1">
    <location>
        <begin position="505"/>
        <end position="533"/>
    </location>
</feature>
<accession>A0A8C5BK15</accession>